<evidence type="ECO:0000259" key="9">
    <source>
        <dbReference type="PROSITE" id="PS50850"/>
    </source>
</evidence>
<evidence type="ECO:0000256" key="1">
    <source>
        <dbReference type="ARBA" id="ARBA00004141"/>
    </source>
</evidence>
<keyword evidence="6 8" id="KW-0472">Membrane</keyword>
<comment type="similarity">
    <text evidence="2">Belongs to the major facilitator superfamily. Sugar transporter (TC 2.A.1.1) family.</text>
</comment>
<dbReference type="PANTHER" id="PTHR48020">
    <property type="entry name" value="PROTON MYO-INOSITOL COTRANSPORTER"/>
    <property type="match status" value="1"/>
</dbReference>
<keyword evidence="5 8" id="KW-1133">Transmembrane helix</keyword>
<dbReference type="RefSeq" id="XP_002584808.1">
    <property type="nucleotide sequence ID" value="XM_002584762.1"/>
</dbReference>
<dbReference type="eggNOG" id="KOG0254">
    <property type="taxonomic scope" value="Eukaryota"/>
</dbReference>
<dbReference type="Gene3D" id="1.20.1250.20">
    <property type="entry name" value="MFS general substrate transporter like domains"/>
    <property type="match status" value="1"/>
</dbReference>
<feature type="transmembrane region" description="Helical" evidence="8">
    <location>
        <begin position="314"/>
        <end position="333"/>
    </location>
</feature>
<feature type="transmembrane region" description="Helical" evidence="8">
    <location>
        <begin position="662"/>
        <end position="681"/>
    </location>
</feature>
<dbReference type="InterPro" id="IPR005828">
    <property type="entry name" value="MFS_sugar_transport-like"/>
</dbReference>
<accession>C4JSQ8</accession>
<feature type="transmembrane region" description="Helical" evidence="8">
    <location>
        <begin position="373"/>
        <end position="396"/>
    </location>
</feature>
<dbReference type="PRINTS" id="PR00171">
    <property type="entry name" value="SUGRTRNSPORT"/>
</dbReference>
<feature type="transmembrane region" description="Helical" evidence="8">
    <location>
        <begin position="561"/>
        <end position="582"/>
    </location>
</feature>
<dbReference type="Pfam" id="PF00083">
    <property type="entry name" value="Sugar_tr"/>
    <property type="match status" value="1"/>
</dbReference>
<evidence type="ECO:0000256" key="7">
    <source>
        <dbReference type="SAM" id="MobiDB-lite"/>
    </source>
</evidence>
<dbReference type="GeneID" id="8443404"/>
<dbReference type="PROSITE" id="PS50850">
    <property type="entry name" value="MFS"/>
    <property type="match status" value="1"/>
</dbReference>
<name>C4JSQ8_UNCRE</name>
<gene>
    <name evidence="10" type="ORF">UREG_05497</name>
</gene>
<dbReference type="InterPro" id="IPR020846">
    <property type="entry name" value="MFS_dom"/>
</dbReference>
<feature type="transmembrane region" description="Helical" evidence="8">
    <location>
        <begin position="494"/>
        <end position="516"/>
    </location>
</feature>
<dbReference type="InterPro" id="IPR036259">
    <property type="entry name" value="MFS_trans_sf"/>
</dbReference>
<evidence type="ECO:0000256" key="8">
    <source>
        <dbReference type="SAM" id="Phobius"/>
    </source>
</evidence>
<evidence type="ECO:0000313" key="10">
    <source>
        <dbReference type="EMBL" id="EEP80655.1"/>
    </source>
</evidence>
<keyword evidence="4 8" id="KW-0812">Transmembrane</keyword>
<dbReference type="AlphaFoldDB" id="C4JSQ8"/>
<keyword evidence="11" id="KW-1185">Reference proteome</keyword>
<dbReference type="PROSITE" id="PS00217">
    <property type="entry name" value="SUGAR_TRANSPORT_2"/>
    <property type="match status" value="1"/>
</dbReference>
<keyword evidence="3" id="KW-0813">Transport</keyword>
<dbReference type="EMBL" id="CH476617">
    <property type="protein sequence ID" value="EEP80655.1"/>
    <property type="molecule type" value="Genomic_DNA"/>
</dbReference>
<organism evidence="10 11">
    <name type="scientific">Uncinocarpus reesii (strain UAMH 1704)</name>
    <dbReference type="NCBI Taxonomy" id="336963"/>
    <lineage>
        <taxon>Eukaryota</taxon>
        <taxon>Fungi</taxon>
        <taxon>Dikarya</taxon>
        <taxon>Ascomycota</taxon>
        <taxon>Pezizomycotina</taxon>
        <taxon>Eurotiomycetes</taxon>
        <taxon>Eurotiomycetidae</taxon>
        <taxon>Onygenales</taxon>
        <taxon>Onygenaceae</taxon>
        <taxon>Uncinocarpus</taxon>
    </lineage>
</organism>
<evidence type="ECO:0000256" key="3">
    <source>
        <dbReference type="ARBA" id="ARBA00022448"/>
    </source>
</evidence>
<evidence type="ECO:0000313" key="11">
    <source>
        <dbReference type="Proteomes" id="UP000002058"/>
    </source>
</evidence>
<dbReference type="OMA" id="TEPMNRY"/>
<evidence type="ECO:0000256" key="2">
    <source>
        <dbReference type="ARBA" id="ARBA00010992"/>
    </source>
</evidence>
<feature type="transmembrane region" description="Helical" evidence="8">
    <location>
        <begin position="528"/>
        <end position="549"/>
    </location>
</feature>
<sequence>MSSTIPDDVSHSGEGSMPTLLALGEEASAAEGVPRLCRSPTREFSAPTLEGVHWCTNQRAPPCGEADTILQLWSMSVQTIAHAGAVALHLPASHLAQFPVVIQISIASLFLSSLPKMDPKHEKGGGSPQQEQDEVKVESSNAIYDVENRTTSGKMNAVFENPLARVSRDQLLADVERFCQKFNLMDHIDVFRKGALVSQNPSGAMELPDLDDEDREALRKETTHKWAQPAALYHLTIMCSIAAAVQGMDETVNNGAQRLYLDRFGIKPFSEGGRFSQAMTDNLTGLIVGAPYLACAILGCWLTEPLNRYTGRRGTIWISCLIAAVASVWEGVANSWVNLFIARFVLGLGIGSKSSTVPVYAAECSPAPIRGALVMMWQTWTAFGIMLGNIMGVAFGGLEPDLAWRLMLGSTVVLPLVVCAQVYFCPESPRWLIEHNKIEKAFRSFRILRPTDLQAARDLYYAYVGVEIERKVNRGKNFFTMVWELFTIPRNARATLASTIVMWLQQFCGVNIIAYYSTEIFRESGFSMSSALLASMGTGILNWVFALPAFLTIDTWGRRNLLLFTLPWLALFLFWSGFSFWIEPGDPHSKTRLGMVTTGLYLFEVFYSPGEGPVPFTYSAEAFPLHVREVGMSWATAVTWSFNFIISFTWPHLLSAFKPQGAFAWYATWCLIGWFLVLFFVPETKALTLEELDQVFSVPTKKHALYQLKNAVWHFRTWILREKLDPLPKLYVHTDDKLNES</sequence>
<dbReference type="OrthoDB" id="5290825at2759"/>
<reference evidence="11" key="1">
    <citation type="journal article" date="2009" name="Genome Res.">
        <title>Comparative genomic analyses of the human fungal pathogens Coccidioides and their relatives.</title>
        <authorList>
            <person name="Sharpton T.J."/>
            <person name="Stajich J.E."/>
            <person name="Rounsley S.D."/>
            <person name="Gardner M.J."/>
            <person name="Wortman J.R."/>
            <person name="Jordar V.S."/>
            <person name="Maiti R."/>
            <person name="Kodira C.D."/>
            <person name="Neafsey D.E."/>
            <person name="Zeng Q."/>
            <person name="Hung C.-Y."/>
            <person name="McMahan C."/>
            <person name="Muszewska A."/>
            <person name="Grynberg M."/>
            <person name="Mandel M.A."/>
            <person name="Kellner E.M."/>
            <person name="Barker B.M."/>
            <person name="Galgiani J.N."/>
            <person name="Orbach M.J."/>
            <person name="Kirkland T.N."/>
            <person name="Cole G.T."/>
            <person name="Henn M.R."/>
            <person name="Birren B.W."/>
            <person name="Taylor J.W."/>
        </authorList>
    </citation>
    <scope>NUCLEOTIDE SEQUENCE [LARGE SCALE GENOMIC DNA]</scope>
    <source>
        <strain evidence="11">UAMH 1704</strain>
    </source>
</reference>
<dbReference type="KEGG" id="ure:UREG_05497"/>
<dbReference type="FunFam" id="1.20.1250.20:FF:000100">
    <property type="entry name" value="MFS sugar transporter, putative"/>
    <property type="match status" value="1"/>
</dbReference>
<comment type="subcellular location">
    <subcellularLocation>
        <location evidence="1">Membrane</location>
        <topology evidence="1">Multi-pass membrane protein</topology>
    </subcellularLocation>
</comment>
<feature type="region of interest" description="Disordered" evidence="7">
    <location>
        <begin position="118"/>
        <end position="137"/>
    </location>
</feature>
<feature type="transmembrane region" description="Helical" evidence="8">
    <location>
        <begin position="283"/>
        <end position="302"/>
    </location>
</feature>
<dbReference type="GO" id="GO:0015798">
    <property type="term" value="P:myo-inositol transport"/>
    <property type="evidence" value="ECO:0007669"/>
    <property type="project" value="UniProtKB-ARBA"/>
</dbReference>
<dbReference type="InParanoid" id="C4JSQ8"/>
<dbReference type="PANTHER" id="PTHR48020:SF17">
    <property type="entry name" value="SUGAR TRANSPORTER, PUTATIVE (AFU_ORTHOLOGUE AFUA_8G06870)-RELATED"/>
    <property type="match status" value="1"/>
</dbReference>
<dbReference type="GO" id="GO:0015791">
    <property type="term" value="P:polyol transmembrane transport"/>
    <property type="evidence" value="ECO:0007669"/>
    <property type="project" value="UniProtKB-ARBA"/>
</dbReference>
<dbReference type="VEuPathDB" id="FungiDB:UREG_05497"/>
<dbReference type="InterPro" id="IPR003663">
    <property type="entry name" value="Sugar/inositol_transpt"/>
</dbReference>
<dbReference type="InterPro" id="IPR005829">
    <property type="entry name" value="Sugar_transporter_CS"/>
</dbReference>
<feature type="transmembrane region" description="Helical" evidence="8">
    <location>
        <begin position="631"/>
        <end position="650"/>
    </location>
</feature>
<dbReference type="GO" id="GO:0016020">
    <property type="term" value="C:membrane"/>
    <property type="evidence" value="ECO:0007669"/>
    <property type="project" value="UniProtKB-SubCell"/>
</dbReference>
<dbReference type="NCBIfam" id="TIGR00879">
    <property type="entry name" value="SP"/>
    <property type="match status" value="1"/>
</dbReference>
<dbReference type="HOGENOM" id="CLU_001265_43_5_1"/>
<dbReference type="Proteomes" id="UP000002058">
    <property type="component" value="Unassembled WGS sequence"/>
</dbReference>
<protein>
    <recommendedName>
        <fullName evidence="9">Major facilitator superfamily (MFS) profile domain-containing protein</fullName>
    </recommendedName>
</protein>
<proteinExistence type="inferred from homology"/>
<evidence type="ECO:0000256" key="4">
    <source>
        <dbReference type="ARBA" id="ARBA00022692"/>
    </source>
</evidence>
<evidence type="ECO:0000256" key="6">
    <source>
        <dbReference type="ARBA" id="ARBA00023136"/>
    </source>
</evidence>
<dbReference type="SUPFAM" id="SSF103473">
    <property type="entry name" value="MFS general substrate transporter"/>
    <property type="match status" value="1"/>
</dbReference>
<dbReference type="InterPro" id="IPR050814">
    <property type="entry name" value="Myo-inositol_Transporter"/>
</dbReference>
<evidence type="ECO:0000256" key="5">
    <source>
        <dbReference type="ARBA" id="ARBA00022989"/>
    </source>
</evidence>
<feature type="domain" description="Major facilitator superfamily (MFS) profile" evidence="9">
    <location>
        <begin position="235"/>
        <end position="685"/>
    </location>
</feature>
<dbReference type="GO" id="GO:0022857">
    <property type="term" value="F:transmembrane transporter activity"/>
    <property type="evidence" value="ECO:0007669"/>
    <property type="project" value="InterPro"/>
</dbReference>